<keyword evidence="2" id="KW-0479">Metal-binding</keyword>
<dbReference type="Gene3D" id="3.90.1590.10">
    <property type="entry name" value="glutathione-dependent formaldehyde- activating enzyme (gfa)"/>
    <property type="match status" value="1"/>
</dbReference>
<proteinExistence type="inferred from homology"/>
<dbReference type="SUPFAM" id="SSF51316">
    <property type="entry name" value="Mss4-like"/>
    <property type="match status" value="1"/>
</dbReference>
<organism evidence="6">
    <name type="scientific">marine metagenome</name>
    <dbReference type="NCBI Taxonomy" id="408172"/>
    <lineage>
        <taxon>unclassified sequences</taxon>
        <taxon>metagenomes</taxon>
        <taxon>ecological metagenomes</taxon>
    </lineage>
</organism>
<evidence type="ECO:0000256" key="4">
    <source>
        <dbReference type="ARBA" id="ARBA00023239"/>
    </source>
</evidence>
<dbReference type="AlphaFoldDB" id="A0A381TWY1"/>
<protein>
    <recommendedName>
        <fullName evidence="5">CENP-V/GFA domain-containing protein</fullName>
    </recommendedName>
</protein>
<evidence type="ECO:0000256" key="3">
    <source>
        <dbReference type="ARBA" id="ARBA00022833"/>
    </source>
</evidence>
<dbReference type="PANTHER" id="PTHR33337:SF40">
    <property type="entry name" value="CENP-V_GFA DOMAIN-CONTAINING PROTEIN-RELATED"/>
    <property type="match status" value="1"/>
</dbReference>
<keyword evidence="3" id="KW-0862">Zinc</keyword>
<dbReference type="PANTHER" id="PTHR33337">
    <property type="entry name" value="GFA DOMAIN-CONTAINING PROTEIN"/>
    <property type="match status" value="1"/>
</dbReference>
<comment type="similarity">
    <text evidence="1">Belongs to the Gfa family.</text>
</comment>
<dbReference type="Pfam" id="PF04828">
    <property type="entry name" value="GFA"/>
    <property type="match status" value="1"/>
</dbReference>
<gene>
    <name evidence="6" type="ORF">METZ01_LOCUS72842</name>
</gene>
<dbReference type="PROSITE" id="PS51891">
    <property type="entry name" value="CENP_V_GFA"/>
    <property type="match status" value="1"/>
</dbReference>
<evidence type="ECO:0000259" key="5">
    <source>
        <dbReference type="PROSITE" id="PS51891"/>
    </source>
</evidence>
<dbReference type="EMBL" id="UINC01005234">
    <property type="protein sequence ID" value="SVA19988.1"/>
    <property type="molecule type" value="Genomic_DNA"/>
</dbReference>
<dbReference type="GO" id="GO:0046872">
    <property type="term" value="F:metal ion binding"/>
    <property type="evidence" value="ECO:0007669"/>
    <property type="project" value="UniProtKB-KW"/>
</dbReference>
<dbReference type="GO" id="GO:0016846">
    <property type="term" value="F:carbon-sulfur lyase activity"/>
    <property type="evidence" value="ECO:0007669"/>
    <property type="project" value="InterPro"/>
</dbReference>
<keyword evidence="4" id="KW-0456">Lyase</keyword>
<accession>A0A381TWY1</accession>
<reference evidence="6" key="1">
    <citation type="submission" date="2018-05" db="EMBL/GenBank/DDBJ databases">
        <authorList>
            <person name="Lanie J.A."/>
            <person name="Ng W.-L."/>
            <person name="Kazmierczak K.M."/>
            <person name="Andrzejewski T.M."/>
            <person name="Davidsen T.M."/>
            <person name="Wayne K.J."/>
            <person name="Tettelin H."/>
            <person name="Glass J.I."/>
            <person name="Rusch D."/>
            <person name="Podicherti R."/>
            <person name="Tsui H.-C.T."/>
            <person name="Winkler M.E."/>
        </authorList>
    </citation>
    <scope>NUCLEOTIDE SEQUENCE</scope>
</reference>
<dbReference type="InterPro" id="IPR006913">
    <property type="entry name" value="CENP-V/GFA"/>
</dbReference>
<name>A0A381TWY1_9ZZZZ</name>
<sequence>MAYDKIKGRCFCGAVELRVTGEPAAMGYCHCKDCAKWSAAPMNSYSFWGPDQLEIIKGKENIETFSKTEHSKRKFCKKCGGHLMTEHPDSNVVDIFAVILEGFKFKPSIHVNYESKTVSVKDGLPKFKDLPEEFHGSGEILPE</sequence>
<dbReference type="InterPro" id="IPR011057">
    <property type="entry name" value="Mss4-like_sf"/>
</dbReference>
<evidence type="ECO:0000256" key="1">
    <source>
        <dbReference type="ARBA" id="ARBA00005495"/>
    </source>
</evidence>
<evidence type="ECO:0000313" key="6">
    <source>
        <dbReference type="EMBL" id="SVA19988.1"/>
    </source>
</evidence>
<feature type="domain" description="CENP-V/GFA" evidence="5">
    <location>
        <begin position="6"/>
        <end position="114"/>
    </location>
</feature>
<evidence type="ECO:0000256" key="2">
    <source>
        <dbReference type="ARBA" id="ARBA00022723"/>
    </source>
</evidence>